<dbReference type="PANTHER" id="PTHR35526:SF3">
    <property type="entry name" value="ANTI-SIGMA-F FACTOR RSBW"/>
    <property type="match status" value="1"/>
</dbReference>
<evidence type="ECO:0000313" key="3">
    <source>
        <dbReference type="EMBL" id="MBC9718441.1"/>
    </source>
</evidence>
<evidence type="ECO:0000259" key="2">
    <source>
        <dbReference type="Pfam" id="PF13581"/>
    </source>
</evidence>
<reference evidence="3 4" key="1">
    <citation type="submission" date="2020-08" db="EMBL/GenBank/DDBJ databases">
        <title>Genemic of Streptomyces polyaspartic.</title>
        <authorList>
            <person name="Liu W."/>
        </authorList>
    </citation>
    <scope>NUCLEOTIDE SEQUENCE [LARGE SCALE GENOMIC DNA]</scope>
    <source>
        <strain evidence="3 4">TRM66268-LWL</strain>
    </source>
</reference>
<protein>
    <submittedName>
        <fullName evidence="3">ATP-binding protein</fullName>
    </submittedName>
</protein>
<dbReference type="GO" id="GO:0005524">
    <property type="term" value="F:ATP binding"/>
    <property type="evidence" value="ECO:0007669"/>
    <property type="project" value="UniProtKB-KW"/>
</dbReference>
<accession>A0ABR7SSH5</accession>
<keyword evidence="1" id="KW-0808">Transferase</keyword>
<evidence type="ECO:0000256" key="1">
    <source>
        <dbReference type="ARBA" id="ARBA00022527"/>
    </source>
</evidence>
<dbReference type="InterPro" id="IPR036890">
    <property type="entry name" value="HATPase_C_sf"/>
</dbReference>
<dbReference type="EMBL" id="JACTVJ010000026">
    <property type="protein sequence ID" value="MBC9718441.1"/>
    <property type="molecule type" value="Genomic_DNA"/>
</dbReference>
<keyword evidence="3" id="KW-0067">ATP-binding</keyword>
<organism evidence="3 4">
    <name type="scientific">Streptomyces polyasparticus</name>
    <dbReference type="NCBI Taxonomy" id="2767826"/>
    <lineage>
        <taxon>Bacteria</taxon>
        <taxon>Bacillati</taxon>
        <taxon>Actinomycetota</taxon>
        <taxon>Actinomycetes</taxon>
        <taxon>Kitasatosporales</taxon>
        <taxon>Streptomycetaceae</taxon>
        <taxon>Streptomyces</taxon>
    </lineage>
</organism>
<dbReference type="RefSeq" id="WP_187818873.1">
    <property type="nucleotide sequence ID" value="NZ_JACTVJ010000026.1"/>
</dbReference>
<dbReference type="Pfam" id="PF13581">
    <property type="entry name" value="HATPase_c_2"/>
    <property type="match status" value="1"/>
</dbReference>
<dbReference type="InterPro" id="IPR003594">
    <property type="entry name" value="HATPase_dom"/>
</dbReference>
<dbReference type="Proteomes" id="UP000642284">
    <property type="component" value="Unassembled WGS sequence"/>
</dbReference>
<dbReference type="CDD" id="cd16936">
    <property type="entry name" value="HATPase_RsbW-like"/>
    <property type="match status" value="1"/>
</dbReference>
<name>A0ABR7SSH5_9ACTN</name>
<sequence>MNPSPGKAMMTSAVRMGGFARTKDNMPTSAADSSRPVSQVLPSPVTASVESTPQQVSALRRISGTWLRNACRMPRDRTDLALVVISEFATNAVRHSGTAELNYRGYCPRLGYVRFEIDDGTSTRVPAPQQAKPDDESGRGLFLVSALINELGGTWGFSTDGTTAWCCFPIHEGQLETRRRDS</sequence>
<proteinExistence type="predicted"/>
<dbReference type="InterPro" id="IPR050267">
    <property type="entry name" value="Anti-sigma-factor_SerPK"/>
</dbReference>
<dbReference type="Gene3D" id="3.30.565.10">
    <property type="entry name" value="Histidine kinase-like ATPase, C-terminal domain"/>
    <property type="match status" value="1"/>
</dbReference>
<keyword evidence="1" id="KW-0418">Kinase</keyword>
<keyword evidence="4" id="KW-1185">Reference proteome</keyword>
<feature type="domain" description="Histidine kinase/HSP90-like ATPase" evidence="2">
    <location>
        <begin position="50"/>
        <end position="151"/>
    </location>
</feature>
<comment type="caution">
    <text evidence="3">The sequence shown here is derived from an EMBL/GenBank/DDBJ whole genome shotgun (WGS) entry which is preliminary data.</text>
</comment>
<dbReference type="PANTHER" id="PTHR35526">
    <property type="entry name" value="ANTI-SIGMA-F FACTOR RSBW-RELATED"/>
    <property type="match status" value="1"/>
</dbReference>
<evidence type="ECO:0000313" key="4">
    <source>
        <dbReference type="Proteomes" id="UP000642284"/>
    </source>
</evidence>
<gene>
    <name evidence="3" type="ORF">H9Y04_38550</name>
</gene>
<dbReference type="SUPFAM" id="SSF55874">
    <property type="entry name" value="ATPase domain of HSP90 chaperone/DNA topoisomerase II/histidine kinase"/>
    <property type="match status" value="1"/>
</dbReference>
<keyword evidence="1" id="KW-0723">Serine/threonine-protein kinase</keyword>
<keyword evidence="3" id="KW-0547">Nucleotide-binding</keyword>